<dbReference type="SMART" id="SM00490">
    <property type="entry name" value="HELICc"/>
    <property type="match status" value="1"/>
</dbReference>
<feature type="compositionally biased region" description="Basic residues" evidence="7">
    <location>
        <begin position="1"/>
        <end position="17"/>
    </location>
</feature>
<dbReference type="SUPFAM" id="SSF52540">
    <property type="entry name" value="P-loop containing nucleoside triphosphate hydrolases"/>
    <property type="match status" value="1"/>
</dbReference>
<protein>
    <submittedName>
        <fullName evidence="11">DEAD/DEAH box helicase</fullName>
    </submittedName>
</protein>
<dbReference type="CDD" id="cd18787">
    <property type="entry name" value="SF2_C_DEAD"/>
    <property type="match status" value="1"/>
</dbReference>
<evidence type="ECO:0000256" key="4">
    <source>
        <dbReference type="ARBA" id="ARBA00022840"/>
    </source>
</evidence>
<keyword evidence="2" id="KW-0378">Hydrolase</keyword>
<dbReference type="PROSITE" id="PS51194">
    <property type="entry name" value="HELICASE_CTER"/>
    <property type="match status" value="1"/>
</dbReference>
<feature type="domain" description="DEAD-box RNA helicase Q" evidence="10">
    <location>
        <begin position="53"/>
        <end position="81"/>
    </location>
</feature>
<feature type="domain" description="Helicase C-terminal" evidence="9">
    <location>
        <begin position="277"/>
        <end position="392"/>
    </location>
</feature>
<dbReference type="PANTHER" id="PTHR47959:SF13">
    <property type="entry name" value="ATP-DEPENDENT RNA HELICASE RHLE"/>
    <property type="match status" value="1"/>
</dbReference>
<evidence type="ECO:0000256" key="3">
    <source>
        <dbReference type="ARBA" id="ARBA00022806"/>
    </source>
</evidence>
<dbReference type="GO" id="GO:0005829">
    <property type="term" value="C:cytosol"/>
    <property type="evidence" value="ECO:0007669"/>
    <property type="project" value="TreeGrafter"/>
</dbReference>
<evidence type="ECO:0000259" key="10">
    <source>
        <dbReference type="PROSITE" id="PS51195"/>
    </source>
</evidence>
<dbReference type="EMBL" id="JACFOF010000020">
    <property type="protein sequence ID" value="MBW7954153.1"/>
    <property type="molecule type" value="Genomic_DNA"/>
</dbReference>
<evidence type="ECO:0000256" key="2">
    <source>
        <dbReference type="ARBA" id="ARBA00022801"/>
    </source>
</evidence>
<dbReference type="Gene3D" id="3.40.50.300">
    <property type="entry name" value="P-loop containing nucleotide triphosphate hydrolases"/>
    <property type="match status" value="2"/>
</dbReference>
<dbReference type="InterPro" id="IPR011545">
    <property type="entry name" value="DEAD/DEAH_box_helicase_dom"/>
</dbReference>
<accession>A0A952DVI5</accession>
<dbReference type="AlphaFoldDB" id="A0A952DVI5"/>
<dbReference type="GO" id="GO:0003676">
    <property type="term" value="F:nucleic acid binding"/>
    <property type="evidence" value="ECO:0007669"/>
    <property type="project" value="InterPro"/>
</dbReference>
<dbReference type="InterPro" id="IPR001650">
    <property type="entry name" value="Helicase_C-like"/>
</dbReference>
<dbReference type="InterPro" id="IPR050079">
    <property type="entry name" value="DEAD_box_RNA_helicase"/>
</dbReference>
<dbReference type="Pfam" id="PF00271">
    <property type="entry name" value="Helicase_C"/>
    <property type="match status" value="1"/>
</dbReference>
<evidence type="ECO:0000259" key="8">
    <source>
        <dbReference type="PROSITE" id="PS51192"/>
    </source>
</evidence>
<dbReference type="InterPro" id="IPR014001">
    <property type="entry name" value="Helicase_ATP-bd"/>
</dbReference>
<evidence type="ECO:0000256" key="6">
    <source>
        <dbReference type="PROSITE-ProRule" id="PRU00552"/>
    </source>
</evidence>
<dbReference type="PANTHER" id="PTHR47959">
    <property type="entry name" value="ATP-DEPENDENT RNA HELICASE RHLE-RELATED"/>
    <property type="match status" value="1"/>
</dbReference>
<dbReference type="GO" id="GO:0016787">
    <property type="term" value="F:hydrolase activity"/>
    <property type="evidence" value="ECO:0007669"/>
    <property type="project" value="UniProtKB-KW"/>
</dbReference>
<comment type="caution">
    <text evidence="11">The sequence shown here is derived from an EMBL/GenBank/DDBJ whole genome shotgun (WGS) entry which is preliminary data.</text>
</comment>
<name>A0A952DVI5_9BACT</name>
<keyword evidence="1" id="KW-0547">Nucleotide-binding</keyword>
<dbReference type="InterPro" id="IPR044742">
    <property type="entry name" value="DEAD/DEAH_RhlB"/>
</dbReference>
<dbReference type="SMART" id="SM00487">
    <property type="entry name" value="DEXDc"/>
    <property type="match status" value="1"/>
</dbReference>
<dbReference type="InterPro" id="IPR027417">
    <property type="entry name" value="P-loop_NTPase"/>
</dbReference>
<evidence type="ECO:0000313" key="12">
    <source>
        <dbReference type="Proteomes" id="UP000781173"/>
    </source>
</evidence>
<evidence type="ECO:0000256" key="5">
    <source>
        <dbReference type="ARBA" id="ARBA00038437"/>
    </source>
</evidence>
<reference evidence="11" key="1">
    <citation type="journal article" date="2022" name="ISME J.">
        <title>A general approach to explore prokaryotic protein glycosylation reveals the unique surface layer modulation of an anammox bacterium.</title>
        <authorList>
            <person name="Pabst M."/>
            <person name="Grouzdev D.S."/>
            <person name="Lawson C.E."/>
            <person name="Kleikamp H.B.C."/>
            <person name="de Ram C."/>
            <person name="Louwen R."/>
            <person name="Lin Y.M."/>
            <person name="Lucker S."/>
            <person name="van Loosdrecht M.C.M."/>
            <person name="Laureni M."/>
        </authorList>
    </citation>
    <scope>NUCLEOTIDE SEQUENCE</scope>
    <source>
        <strain evidence="11">BROCD043</strain>
    </source>
</reference>
<gene>
    <name evidence="11" type="ORF">H3C67_05215</name>
</gene>
<proteinExistence type="inferred from homology"/>
<sequence length="392" mass="44535">MAFSSHRRRPHYGRRNNRGPQGGNRFNSSKIRHDMYISQAVLSEPESIYNEDMTYSEFELLSQVQANIDARGYIHPTKIQSQVIPSALEGKDILAMARTGSGKTAAFLIPMVNKLIQNPGQRCLIILPTRELAQQTDAELKTFVKVTQIRSAVVIGGTNMYRQISEVKRNPQIVIATPGRLRDLFQRRIINLASFKNIVLDEVDHMLDMGFVHEIRFIISQMPKEKQSMFLSATMPREAERIANELLVNPVRFEVKEAVRQQNIEQNIIKVPAGQNKLDVLADHLKKENTTKVLIFSKTKHGADKLSNRLALRGFRVDAIHGNKSQAKRTRVIELFKQCKIDILVATDVAARGVDIQDITMVINYDEPANYDDYIHRIGRTGRIGKKGYAFT</sequence>
<evidence type="ECO:0000256" key="1">
    <source>
        <dbReference type="ARBA" id="ARBA00022741"/>
    </source>
</evidence>
<keyword evidence="4" id="KW-0067">ATP-binding</keyword>
<dbReference type="GO" id="GO:0005524">
    <property type="term" value="F:ATP binding"/>
    <property type="evidence" value="ECO:0007669"/>
    <property type="project" value="UniProtKB-KW"/>
</dbReference>
<feature type="short sequence motif" description="Q motif" evidence="6">
    <location>
        <begin position="53"/>
        <end position="81"/>
    </location>
</feature>
<organism evidence="11 12">
    <name type="scientific">Candidatus Dojkabacteria bacterium</name>
    <dbReference type="NCBI Taxonomy" id="2099670"/>
    <lineage>
        <taxon>Bacteria</taxon>
        <taxon>Candidatus Dojkabacteria</taxon>
    </lineage>
</organism>
<dbReference type="PROSITE" id="PS51195">
    <property type="entry name" value="Q_MOTIF"/>
    <property type="match status" value="1"/>
</dbReference>
<feature type="domain" description="Helicase ATP-binding" evidence="8">
    <location>
        <begin position="84"/>
        <end position="253"/>
    </location>
</feature>
<dbReference type="CDD" id="cd00268">
    <property type="entry name" value="DEADc"/>
    <property type="match status" value="1"/>
</dbReference>
<dbReference type="GO" id="GO:0003724">
    <property type="term" value="F:RNA helicase activity"/>
    <property type="evidence" value="ECO:0007669"/>
    <property type="project" value="InterPro"/>
</dbReference>
<evidence type="ECO:0000256" key="7">
    <source>
        <dbReference type="SAM" id="MobiDB-lite"/>
    </source>
</evidence>
<feature type="non-terminal residue" evidence="11">
    <location>
        <position position="392"/>
    </location>
</feature>
<comment type="similarity">
    <text evidence="5">Belongs to the DEAD box helicase family.</text>
</comment>
<feature type="region of interest" description="Disordered" evidence="7">
    <location>
        <begin position="1"/>
        <end position="29"/>
    </location>
</feature>
<dbReference type="PROSITE" id="PS51192">
    <property type="entry name" value="HELICASE_ATP_BIND_1"/>
    <property type="match status" value="1"/>
</dbReference>
<dbReference type="Pfam" id="PF00270">
    <property type="entry name" value="DEAD"/>
    <property type="match status" value="1"/>
</dbReference>
<dbReference type="Proteomes" id="UP000781173">
    <property type="component" value="Unassembled WGS sequence"/>
</dbReference>
<evidence type="ECO:0000313" key="11">
    <source>
        <dbReference type="EMBL" id="MBW7954153.1"/>
    </source>
</evidence>
<dbReference type="InterPro" id="IPR014014">
    <property type="entry name" value="RNA_helicase_DEAD_Q_motif"/>
</dbReference>
<keyword evidence="3 11" id="KW-0347">Helicase</keyword>
<evidence type="ECO:0000259" key="9">
    <source>
        <dbReference type="PROSITE" id="PS51194"/>
    </source>
</evidence>